<dbReference type="Proteomes" id="UP000653493">
    <property type="component" value="Unassembled WGS sequence"/>
</dbReference>
<evidence type="ECO:0000313" key="1">
    <source>
        <dbReference type="EMBL" id="GGS35034.1"/>
    </source>
</evidence>
<comment type="caution">
    <text evidence="1">The sequence shown here is derived from an EMBL/GenBank/DDBJ whole genome shotgun (WGS) entry which is preliminary data.</text>
</comment>
<dbReference type="AlphaFoldDB" id="A0A918LEF4"/>
<reference evidence="1" key="1">
    <citation type="journal article" date="2014" name="Int. J. Syst. Evol. Microbiol.">
        <title>Complete genome sequence of Corynebacterium casei LMG S-19264T (=DSM 44701T), isolated from a smear-ripened cheese.</title>
        <authorList>
            <consortium name="US DOE Joint Genome Institute (JGI-PGF)"/>
            <person name="Walter F."/>
            <person name="Albersmeier A."/>
            <person name="Kalinowski J."/>
            <person name="Ruckert C."/>
        </authorList>
    </citation>
    <scope>NUCLEOTIDE SEQUENCE</scope>
    <source>
        <strain evidence="1">JCM 4234</strain>
    </source>
</reference>
<organism evidence="1 2">
    <name type="scientific">Streptomyces griseoviridis</name>
    <dbReference type="NCBI Taxonomy" id="45398"/>
    <lineage>
        <taxon>Bacteria</taxon>
        <taxon>Bacillati</taxon>
        <taxon>Actinomycetota</taxon>
        <taxon>Actinomycetes</taxon>
        <taxon>Kitasatosporales</taxon>
        <taxon>Streptomycetaceae</taxon>
        <taxon>Streptomyces</taxon>
    </lineage>
</organism>
<sequence length="95" mass="9653">MLQTARVPAPEGRVGSDRVARRHAMTGRPALFPVLPHILLTMGGYAPRPGRGPGGLAARTAESLNGRPGRGKAAIGTGPLVVIGLLSAGPVSVSR</sequence>
<proteinExistence type="predicted"/>
<protein>
    <submittedName>
        <fullName evidence="1">Uncharacterized protein</fullName>
    </submittedName>
</protein>
<evidence type="ECO:0000313" key="2">
    <source>
        <dbReference type="Proteomes" id="UP000653493"/>
    </source>
</evidence>
<keyword evidence="2" id="KW-1185">Reference proteome</keyword>
<accession>A0A918LEF4</accession>
<name>A0A918LEF4_STRGD</name>
<reference evidence="1" key="2">
    <citation type="submission" date="2020-09" db="EMBL/GenBank/DDBJ databases">
        <authorList>
            <person name="Sun Q."/>
            <person name="Ohkuma M."/>
        </authorList>
    </citation>
    <scope>NUCLEOTIDE SEQUENCE</scope>
    <source>
        <strain evidence="1">JCM 4234</strain>
    </source>
</reference>
<gene>
    <name evidence="1" type="ORF">GCM10010238_25550</name>
</gene>
<dbReference type="EMBL" id="BMSL01000005">
    <property type="protein sequence ID" value="GGS35034.1"/>
    <property type="molecule type" value="Genomic_DNA"/>
</dbReference>